<dbReference type="NCBIfam" id="TIGR03746">
    <property type="entry name" value="conj_TIGR03746"/>
    <property type="match status" value="1"/>
</dbReference>
<keyword evidence="1" id="KW-1133">Transmembrane helix</keyword>
<keyword evidence="1" id="KW-0472">Membrane</keyword>
<name>A0A3R9EJ97_9VIBR</name>
<dbReference type="EMBL" id="RSFA01000024">
    <property type="protein sequence ID" value="RSD31710.1"/>
    <property type="molecule type" value="Genomic_DNA"/>
</dbReference>
<dbReference type="OrthoDB" id="8558441at2"/>
<protein>
    <submittedName>
        <fullName evidence="2">TIGR03746 family integrating conjugative element protein</fullName>
    </submittedName>
</protein>
<accession>A0A3R9EJ97</accession>
<dbReference type="Proteomes" id="UP000269041">
    <property type="component" value="Unassembled WGS sequence"/>
</dbReference>
<comment type="caution">
    <text evidence="2">The sequence shown here is derived from an EMBL/GenBank/DDBJ whole genome shotgun (WGS) entry which is preliminary data.</text>
</comment>
<feature type="transmembrane region" description="Helical" evidence="1">
    <location>
        <begin position="20"/>
        <end position="38"/>
    </location>
</feature>
<dbReference type="Pfam" id="PF11444">
    <property type="entry name" value="DUF2895"/>
    <property type="match status" value="1"/>
</dbReference>
<reference evidence="2 3" key="1">
    <citation type="submission" date="2018-12" db="EMBL/GenBank/DDBJ databases">
        <title>Genomic taxonomy of the Vibrionaceae family.</title>
        <authorList>
            <person name="Gomez-Gil B."/>
            <person name="Enciso-Ibarra K."/>
        </authorList>
    </citation>
    <scope>NUCLEOTIDE SEQUENCE [LARGE SCALE GENOMIC DNA]</scope>
    <source>
        <strain evidence="2 3">CAIM 594</strain>
    </source>
</reference>
<sequence>MAKARFRSALAGRDAHIRTLRVALVCLTTLSIFSMWGWHQAGKDITVHNPPDLTSGTSRPWWEVPKPNVYGFAAQIFTQINRWSTDGNDDYERNLHDFKPYLTPQCQATLREDLSQKRSRGELSGRERSVAQIPSLGFDDWRVIVKDQDNWVVKVDLELKEWVGTQVVKQNYIRWPLKVVRYDIDRNTNPWGLALDCFDESPREIQFKHKENKQ</sequence>
<evidence type="ECO:0000313" key="2">
    <source>
        <dbReference type="EMBL" id="RSD31710.1"/>
    </source>
</evidence>
<proteinExistence type="predicted"/>
<dbReference type="AlphaFoldDB" id="A0A3R9EJ97"/>
<evidence type="ECO:0000256" key="1">
    <source>
        <dbReference type="SAM" id="Phobius"/>
    </source>
</evidence>
<gene>
    <name evidence="2" type="ORF">EJA03_07205</name>
</gene>
<dbReference type="RefSeq" id="WP_125320566.1">
    <property type="nucleotide sequence ID" value="NZ_AP024891.1"/>
</dbReference>
<evidence type="ECO:0000313" key="3">
    <source>
        <dbReference type="Proteomes" id="UP000269041"/>
    </source>
</evidence>
<keyword evidence="1" id="KW-0812">Transmembrane</keyword>
<keyword evidence="3" id="KW-1185">Reference proteome</keyword>
<organism evidence="2 3">
    <name type="scientific">Vibrio pectenicida</name>
    <dbReference type="NCBI Taxonomy" id="62763"/>
    <lineage>
        <taxon>Bacteria</taxon>
        <taxon>Pseudomonadati</taxon>
        <taxon>Pseudomonadota</taxon>
        <taxon>Gammaproteobacteria</taxon>
        <taxon>Vibrionales</taxon>
        <taxon>Vibrionaceae</taxon>
        <taxon>Vibrio</taxon>
    </lineage>
</organism>
<dbReference type="InterPro" id="IPR021548">
    <property type="entry name" value="DUF2895"/>
</dbReference>